<comment type="catalytic activity">
    <reaction evidence="5">
        <text>L-seryl-[protein] + ATP = O-phospho-L-seryl-[protein] + ADP + H(+)</text>
        <dbReference type="Rhea" id="RHEA:17989"/>
        <dbReference type="Rhea" id="RHEA-COMP:9863"/>
        <dbReference type="Rhea" id="RHEA-COMP:11604"/>
        <dbReference type="ChEBI" id="CHEBI:15378"/>
        <dbReference type="ChEBI" id="CHEBI:29999"/>
        <dbReference type="ChEBI" id="CHEBI:30616"/>
        <dbReference type="ChEBI" id="CHEBI:83421"/>
        <dbReference type="ChEBI" id="CHEBI:456216"/>
        <dbReference type="EC" id="2.7.11.1"/>
    </reaction>
</comment>
<feature type="chain" id="PRO_5032786383" description="non-specific serine/threonine protein kinase" evidence="7">
    <location>
        <begin position="19"/>
        <end position="430"/>
    </location>
</feature>
<evidence type="ECO:0000256" key="1">
    <source>
        <dbReference type="ARBA" id="ARBA00004479"/>
    </source>
</evidence>
<evidence type="ECO:0000256" key="4">
    <source>
        <dbReference type="ARBA" id="ARBA00047899"/>
    </source>
</evidence>
<comment type="subcellular location">
    <subcellularLocation>
        <location evidence="1">Membrane</location>
        <topology evidence="1">Single-pass type I membrane protein</topology>
    </subcellularLocation>
</comment>
<keyword evidence="9" id="KW-1185">Reference proteome</keyword>
<feature type="signal peptide" evidence="7">
    <location>
        <begin position="1"/>
        <end position="18"/>
    </location>
</feature>
<evidence type="ECO:0000256" key="2">
    <source>
        <dbReference type="ARBA" id="ARBA00012513"/>
    </source>
</evidence>
<gene>
    <name evidence="8" type="ORF">HU200_033897</name>
</gene>
<name>A0A835BKJ6_9POAL</name>
<dbReference type="SUPFAM" id="SSF51110">
    <property type="entry name" value="alpha-D-mannose-specific plant lectins"/>
    <property type="match status" value="1"/>
</dbReference>
<feature type="compositionally biased region" description="Pro residues" evidence="6">
    <location>
        <begin position="354"/>
        <end position="365"/>
    </location>
</feature>
<comment type="caution">
    <text evidence="8">The sequence shown here is derived from an EMBL/GenBank/DDBJ whole genome shotgun (WGS) entry which is preliminary data.</text>
</comment>
<accession>A0A835BKJ6</accession>
<feature type="region of interest" description="Disordered" evidence="6">
    <location>
        <begin position="163"/>
        <end position="410"/>
    </location>
</feature>
<keyword evidence="3" id="KW-0675">Receptor</keyword>
<dbReference type="GO" id="GO:0016020">
    <property type="term" value="C:membrane"/>
    <property type="evidence" value="ECO:0007669"/>
    <property type="project" value="UniProtKB-SubCell"/>
</dbReference>
<dbReference type="PANTHER" id="PTHR36481">
    <property type="entry name" value="EXPRESSED PROTEIN"/>
    <property type="match status" value="1"/>
</dbReference>
<feature type="compositionally biased region" description="Low complexity" evidence="6">
    <location>
        <begin position="382"/>
        <end position="405"/>
    </location>
</feature>
<dbReference type="EC" id="2.7.11.1" evidence="2"/>
<organism evidence="8 9">
    <name type="scientific">Digitaria exilis</name>
    <dbReference type="NCBI Taxonomy" id="1010633"/>
    <lineage>
        <taxon>Eukaryota</taxon>
        <taxon>Viridiplantae</taxon>
        <taxon>Streptophyta</taxon>
        <taxon>Embryophyta</taxon>
        <taxon>Tracheophyta</taxon>
        <taxon>Spermatophyta</taxon>
        <taxon>Magnoliopsida</taxon>
        <taxon>Liliopsida</taxon>
        <taxon>Poales</taxon>
        <taxon>Poaceae</taxon>
        <taxon>PACMAD clade</taxon>
        <taxon>Panicoideae</taxon>
        <taxon>Panicodae</taxon>
        <taxon>Paniceae</taxon>
        <taxon>Anthephorinae</taxon>
        <taxon>Digitaria</taxon>
    </lineage>
</organism>
<evidence type="ECO:0000256" key="5">
    <source>
        <dbReference type="ARBA" id="ARBA00048679"/>
    </source>
</evidence>
<dbReference type="PANTHER" id="PTHR36481:SF1">
    <property type="entry name" value="OS09G0535400 PROTEIN"/>
    <property type="match status" value="1"/>
</dbReference>
<evidence type="ECO:0000313" key="9">
    <source>
        <dbReference type="Proteomes" id="UP000636709"/>
    </source>
</evidence>
<evidence type="ECO:0000256" key="3">
    <source>
        <dbReference type="ARBA" id="ARBA00023170"/>
    </source>
</evidence>
<feature type="compositionally biased region" description="Low complexity" evidence="6">
    <location>
        <begin position="276"/>
        <end position="287"/>
    </location>
</feature>
<dbReference type="Proteomes" id="UP000636709">
    <property type="component" value="Unassembled WGS sequence"/>
</dbReference>
<dbReference type="GO" id="GO:0004674">
    <property type="term" value="F:protein serine/threonine kinase activity"/>
    <property type="evidence" value="ECO:0007669"/>
    <property type="project" value="UniProtKB-EC"/>
</dbReference>
<evidence type="ECO:0000256" key="6">
    <source>
        <dbReference type="SAM" id="MobiDB-lite"/>
    </source>
</evidence>
<proteinExistence type="predicted"/>
<dbReference type="OrthoDB" id="687840at2759"/>
<reference evidence="8" key="1">
    <citation type="submission" date="2020-07" db="EMBL/GenBank/DDBJ databases">
        <title>Genome sequence and genetic diversity analysis of an under-domesticated orphan crop, white fonio (Digitaria exilis).</title>
        <authorList>
            <person name="Bennetzen J.L."/>
            <person name="Chen S."/>
            <person name="Ma X."/>
            <person name="Wang X."/>
            <person name="Yssel A.E.J."/>
            <person name="Chaluvadi S.R."/>
            <person name="Johnson M."/>
            <person name="Gangashetty P."/>
            <person name="Hamidou F."/>
            <person name="Sanogo M.D."/>
            <person name="Zwaenepoel A."/>
            <person name="Wallace J."/>
            <person name="Van De Peer Y."/>
            <person name="Van Deynze A."/>
        </authorList>
    </citation>
    <scope>NUCLEOTIDE SEQUENCE</scope>
    <source>
        <tissue evidence="8">Leaves</tissue>
    </source>
</reference>
<keyword evidence="7" id="KW-0732">Signal</keyword>
<feature type="compositionally biased region" description="Low complexity" evidence="6">
    <location>
        <begin position="172"/>
        <end position="186"/>
    </location>
</feature>
<protein>
    <recommendedName>
        <fullName evidence="2">non-specific serine/threonine protein kinase</fullName>
        <ecNumber evidence="2">2.7.11.1</ecNumber>
    </recommendedName>
</protein>
<sequence>MASLAVLLLLARFSSSIAVSPNSYISRTGEQQVVIATVAPAFVPDIDGQTTALPFLTSPSGSYAAYLRRALAGGDLAGYACYVQVQQATGGSVWESDCTPVGRADACDLAFSAVGLELFAGGHSLWDTGVADTDDPGTLSLDDAGDIKIVTKEGVTVWTASEEPWTGQQCGAGAPLPVSSSSSAPSMDAGVLPPPSASGEKLVTPPLSSATTLAGAGSTDDFSSGASAPDVTLPEPDLPAQPPIVTAPEQPLAPPPADASPDVPDFPLLPPPPAFTSPDTTPDQPLQVPAPPPADVSPDQPLYTSPPPAPAATTFGPDTSLPPFGVPFASPPMGGDSSIPGAQGGVPFSGPSPAGIPNPHGPPLPDALAPSVHGAGQGHPFGHGQQQQQQVLNGEGQPLEESSGRWSGGERGRVAACMALFSLMALGFGF</sequence>
<evidence type="ECO:0000256" key="7">
    <source>
        <dbReference type="SAM" id="SignalP"/>
    </source>
</evidence>
<dbReference type="AlphaFoldDB" id="A0A835BKJ6"/>
<dbReference type="EMBL" id="JACEFO010001823">
    <property type="protein sequence ID" value="KAF8701005.1"/>
    <property type="molecule type" value="Genomic_DNA"/>
</dbReference>
<dbReference type="InterPro" id="IPR036426">
    <property type="entry name" value="Bulb-type_lectin_dom_sf"/>
</dbReference>
<comment type="catalytic activity">
    <reaction evidence="4">
        <text>L-threonyl-[protein] + ATP = O-phospho-L-threonyl-[protein] + ADP + H(+)</text>
        <dbReference type="Rhea" id="RHEA:46608"/>
        <dbReference type="Rhea" id="RHEA-COMP:11060"/>
        <dbReference type="Rhea" id="RHEA-COMP:11605"/>
        <dbReference type="ChEBI" id="CHEBI:15378"/>
        <dbReference type="ChEBI" id="CHEBI:30013"/>
        <dbReference type="ChEBI" id="CHEBI:30616"/>
        <dbReference type="ChEBI" id="CHEBI:61977"/>
        <dbReference type="ChEBI" id="CHEBI:456216"/>
        <dbReference type="EC" id="2.7.11.1"/>
    </reaction>
</comment>
<evidence type="ECO:0000313" key="8">
    <source>
        <dbReference type="EMBL" id="KAF8701005.1"/>
    </source>
</evidence>